<comment type="caution">
    <text evidence="1">The sequence shown here is derived from an EMBL/GenBank/DDBJ whole genome shotgun (WGS) entry which is preliminary data.</text>
</comment>
<dbReference type="Proteomes" id="UP001611450">
    <property type="component" value="Unassembled WGS sequence"/>
</dbReference>
<sequence length="107" mass="11650">MTDFDNIYALVQEINREWDRAVTAIRTRGHRSQSRIELRNVQIVDGYDGTQFGTVVIDNRGALHSIYLDPAEVSRASENHVVGAIMSAINSAIGSYSHTTTAGGAGD</sequence>
<reference evidence="1 2" key="1">
    <citation type="submission" date="2024-10" db="EMBL/GenBank/DDBJ databases">
        <title>The Natural Products Discovery Center: Release of the First 8490 Sequenced Strains for Exploring Actinobacteria Biosynthetic Diversity.</title>
        <authorList>
            <person name="Kalkreuter E."/>
            <person name="Kautsar S.A."/>
            <person name="Yang D."/>
            <person name="Bader C.D."/>
            <person name="Teijaro C.N."/>
            <person name="Fluegel L."/>
            <person name="Davis C.M."/>
            <person name="Simpson J.R."/>
            <person name="Lauterbach L."/>
            <person name="Steele A.D."/>
            <person name="Gui C."/>
            <person name="Meng S."/>
            <person name="Li G."/>
            <person name="Viehrig K."/>
            <person name="Ye F."/>
            <person name="Su P."/>
            <person name="Kiefer A.F."/>
            <person name="Nichols A."/>
            <person name="Cepeda A.J."/>
            <person name="Yan W."/>
            <person name="Fan B."/>
            <person name="Jiang Y."/>
            <person name="Adhikari A."/>
            <person name="Zheng C.-J."/>
            <person name="Schuster L."/>
            <person name="Cowan T.M."/>
            <person name="Smanski M.J."/>
            <person name="Chevrette M.G."/>
            <person name="De Carvalho L.P.S."/>
            <person name="Shen B."/>
        </authorList>
    </citation>
    <scope>NUCLEOTIDE SEQUENCE [LARGE SCALE GENOMIC DNA]</scope>
    <source>
        <strain evidence="1 2">NPDC019626</strain>
    </source>
</reference>
<evidence type="ECO:0000313" key="1">
    <source>
        <dbReference type="EMBL" id="MFI2320968.1"/>
    </source>
</evidence>
<evidence type="ECO:0000313" key="2">
    <source>
        <dbReference type="Proteomes" id="UP001611450"/>
    </source>
</evidence>
<keyword evidence="2" id="KW-1185">Reference proteome</keyword>
<gene>
    <name evidence="1" type="ORF">ACH47G_10795</name>
</gene>
<proteinExistence type="predicted"/>
<dbReference type="EMBL" id="JBIRXV010000001">
    <property type="protein sequence ID" value="MFI2320968.1"/>
    <property type="molecule type" value="Genomic_DNA"/>
</dbReference>
<evidence type="ECO:0008006" key="3">
    <source>
        <dbReference type="Google" id="ProtNLM"/>
    </source>
</evidence>
<name>A0ABW7WDC2_9NOCA</name>
<accession>A0ABW7WDC2</accession>
<dbReference type="RefSeq" id="WP_396944746.1">
    <property type="nucleotide sequence ID" value="NZ_JBIRXV010000001.1"/>
</dbReference>
<organism evidence="1 2">
    <name type="scientific">Nocardia beijingensis</name>
    <dbReference type="NCBI Taxonomy" id="95162"/>
    <lineage>
        <taxon>Bacteria</taxon>
        <taxon>Bacillati</taxon>
        <taxon>Actinomycetota</taxon>
        <taxon>Actinomycetes</taxon>
        <taxon>Mycobacteriales</taxon>
        <taxon>Nocardiaceae</taxon>
        <taxon>Nocardia</taxon>
    </lineage>
</organism>
<protein>
    <recommendedName>
        <fullName evidence="3">YbaB/EbfC DNA-binding family protein</fullName>
    </recommendedName>
</protein>